<dbReference type="PANTHER" id="PTHR33797:SF2">
    <property type="entry name" value="ORGANIC HYDROPEROXIDE RESISTANCE PROTEIN-LIKE"/>
    <property type="match status" value="1"/>
</dbReference>
<dbReference type="GO" id="GO:0006979">
    <property type="term" value="P:response to oxidative stress"/>
    <property type="evidence" value="ECO:0007669"/>
    <property type="project" value="InterPro"/>
</dbReference>
<dbReference type="Gene3D" id="3.30.300.20">
    <property type="match status" value="1"/>
</dbReference>
<gene>
    <name evidence="3" type="ORF">J056_000063</name>
</gene>
<dbReference type="KEGG" id="wic:J056_000063"/>
<dbReference type="Gene3D" id="2.20.25.10">
    <property type="match status" value="1"/>
</dbReference>
<comment type="similarity">
    <text evidence="1">Belongs to the OsmC/Ohr family.</text>
</comment>
<dbReference type="PANTHER" id="PTHR33797">
    <property type="entry name" value="ORGANIC HYDROPEROXIDE RESISTANCE PROTEIN-LIKE"/>
    <property type="match status" value="1"/>
</dbReference>
<evidence type="ECO:0000313" key="3">
    <source>
        <dbReference type="EMBL" id="EOR04727.1"/>
    </source>
</evidence>
<dbReference type="RefSeq" id="XP_009265736.1">
    <property type="nucleotide sequence ID" value="XM_009267461.1"/>
</dbReference>
<dbReference type="SUPFAM" id="SSF82784">
    <property type="entry name" value="OsmC-like"/>
    <property type="match status" value="1"/>
</dbReference>
<dbReference type="HOGENOM" id="CLU_106355_2_1_1"/>
<feature type="region of interest" description="Disordered" evidence="2">
    <location>
        <begin position="39"/>
        <end position="73"/>
    </location>
</feature>
<evidence type="ECO:0000256" key="2">
    <source>
        <dbReference type="SAM" id="MobiDB-lite"/>
    </source>
</evidence>
<dbReference type="InterPro" id="IPR003718">
    <property type="entry name" value="OsmC/Ohr_fam"/>
</dbReference>
<dbReference type="OrthoDB" id="60422at2759"/>
<feature type="compositionally biased region" description="Polar residues" evidence="2">
    <location>
        <begin position="50"/>
        <end position="73"/>
    </location>
</feature>
<evidence type="ECO:0000313" key="4">
    <source>
        <dbReference type="Proteomes" id="UP000014064"/>
    </source>
</evidence>
<proteinExistence type="inferred from homology"/>
<accession>R9AR85</accession>
<keyword evidence="4" id="KW-1185">Reference proteome</keyword>
<name>R9AR85_WALI9</name>
<reference evidence="4" key="1">
    <citation type="journal article" date="2013" name="BMC Genomics">
        <title>Genome and transcriptome sequencing of the halophilic fungus Wallemia ichthyophaga: haloadaptations present and absent.</title>
        <authorList>
            <person name="Zajc J."/>
            <person name="Liu Y."/>
            <person name="Dai W."/>
            <person name="Yang Z."/>
            <person name="Hu J."/>
            <person name="Gostincar C."/>
            <person name="Gunde-Cimerman N."/>
        </authorList>
    </citation>
    <scope>NUCLEOTIDE SEQUENCE [LARGE SCALE GENOMIC DNA]</scope>
    <source>
        <strain evidence="4">EXF-994 / CBS 113033</strain>
    </source>
</reference>
<dbReference type="OMA" id="AAHDFCP"/>
<dbReference type="AlphaFoldDB" id="R9AR85"/>
<dbReference type="InterPro" id="IPR019953">
    <property type="entry name" value="OHR"/>
</dbReference>
<dbReference type="InterPro" id="IPR015946">
    <property type="entry name" value="KH_dom-like_a/b"/>
</dbReference>
<dbReference type="EMBL" id="KE007224">
    <property type="protein sequence ID" value="EOR04727.1"/>
    <property type="molecule type" value="Genomic_DNA"/>
</dbReference>
<evidence type="ECO:0000256" key="1">
    <source>
        <dbReference type="ARBA" id="ARBA00007378"/>
    </source>
</evidence>
<evidence type="ECO:0008006" key="5">
    <source>
        <dbReference type="Google" id="ProtNLM"/>
    </source>
</evidence>
<dbReference type="InterPro" id="IPR036102">
    <property type="entry name" value="OsmC/Ohrsf"/>
</dbReference>
<sequence>MFSRIALRSTQAAQQIPRQSISTPRTMLTAAKSLYTAKASATGGGRANGTAKSETTSFTVSIQPPGSESNTNPEELVALGYSTCFLGAMKVAAQQIGKSGPSDAAKSFADVTLNSTDSKTSPFTISTHLTIEDTKHDIDTLVAVAKQTHTVCPYEIAFKGNIKQSFTAIAKDGKSESW</sequence>
<dbReference type="eggNOG" id="ENOG502S77G">
    <property type="taxonomic scope" value="Eukaryota"/>
</dbReference>
<dbReference type="Pfam" id="PF02566">
    <property type="entry name" value="OsmC"/>
    <property type="match status" value="1"/>
</dbReference>
<dbReference type="GeneID" id="20373015"/>
<dbReference type="Proteomes" id="UP000014064">
    <property type="component" value="Unassembled WGS sequence"/>
</dbReference>
<organism evidence="3 4">
    <name type="scientific">Wallemia ichthyophaga (strain EXF-994 / CBS 113033)</name>
    <dbReference type="NCBI Taxonomy" id="1299270"/>
    <lineage>
        <taxon>Eukaryota</taxon>
        <taxon>Fungi</taxon>
        <taxon>Dikarya</taxon>
        <taxon>Basidiomycota</taxon>
        <taxon>Wallemiomycotina</taxon>
        <taxon>Wallemiomycetes</taxon>
        <taxon>Wallemiales</taxon>
        <taxon>Wallemiaceae</taxon>
        <taxon>Wallemia</taxon>
    </lineage>
</organism>
<protein>
    <recommendedName>
        <fullName evidence="5">OsmC-like protein</fullName>
    </recommendedName>
</protein>